<proteinExistence type="predicted"/>
<evidence type="ECO:0000313" key="2">
    <source>
        <dbReference type="EMBL" id="MBD8066590.1"/>
    </source>
</evidence>
<dbReference type="EMBL" id="JACYFU010000003">
    <property type="protein sequence ID" value="MBD8066590.1"/>
    <property type="molecule type" value="Genomic_DNA"/>
</dbReference>
<comment type="caution">
    <text evidence="2">The sequence shown here is derived from an EMBL/GenBank/DDBJ whole genome shotgun (WGS) entry which is preliminary data.</text>
</comment>
<dbReference type="PANTHER" id="PTHR43812">
    <property type="entry name" value="BLR2425 PROTEIN"/>
    <property type="match status" value="1"/>
</dbReference>
<organism evidence="2 3">
    <name type="scientific">Devosia oryzisoli</name>
    <dbReference type="NCBI Taxonomy" id="2774138"/>
    <lineage>
        <taxon>Bacteria</taxon>
        <taxon>Pseudomonadati</taxon>
        <taxon>Pseudomonadota</taxon>
        <taxon>Alphaproteobacteria</taxon>
        <taxon>Hyphomicrobiales</taxon>
        <taxon>Devosiaceae</taxon>
        <taxon>Devosia</taxon>
    </lineage>
</organism>
<gene>
    <name evidence="2" type="ORF">IC608_14030</name>
</gene>
<dbReference type="SUPFAM" id="SSF50475">
    <property type="entry name" value="FMN-binding split barrel"/>
    <property type="match status" value="1"/>
</dbReference>
<dbReference type="InterPro" id="IPR002563">
    <property type="entry name" value="Flavin_Rdtase-like_dom"/>
</dbReference>
<evidence type="ECO:0000313" key="3">
    <source>
        <dbReference type="Proteomes" id="UP000654108"/>
    </source>
</evidence>
<feature type="domain" description="Flavin reductase like" evidence="1">
    <location>
        <begin position="22"/>
        <end position="184"/>
    </location>
</feature>
<dbReference type="PANTHER" id="PTHR43812:SF2">
    <property type="entry name" value="FLAVIN REDUCTASE LIKE DOMAIN-CONTAINING PROTEIN"/>
    <property type="match status" value="1"/>
</dbReference>
<dbReference type="InterPro" id="IPR012349">
    <property type="entry name" value="Split_barrel_FMN-bd"/>
</dbReference>
<reference evidence="2" key="1">
    <citation type="submission" date="2020-09" db="EMBL/GenBank/DDBJ databases">
        <title>Genome seq and assembly of Devosia sp.</title>
        <authorList>
            <person name="Chhetri G."/>
        </authorList>
    </citation>
    <scope>NUCLEOTIDE SEQUENCE</scope>
    <source>
        <strain evidence="2">PTR5</strain>
    </source>
</reference>
<dbReference type="Gene3D" id="2.30.110.10">
    <property type="entry name" value="Electron Transport, Fmn-binding Protein, Chain A"/>
    <property type="match status" value="1"/>
</dbReference>
<accession>A0A927FUK8</accession>
<dbReference type="Proteomes" id="UP000654108">
    <property type="component" value="Unassembled WGS sequence"/>
</dbReference>
<dbReference type="Pfam" id="PF01613">
    <property type="entry name" value="Flavin_Reduct"/>
    <property type="match status" value="1"/>
</dbReference>
<dbReference type="RefSeq" id="WP_191776699.1">
    <property type="nucleotide sequence ID" value="NZ_JACYFU010000003.1"/>
</dbReference>
<dbReference type="SMART" id="SM00903">
    <property type="entry name" value="Flavin_Reduct"/>
    <property type="match status" value="1"/>
</dbReference>
<sequence length="205" mass="22244">MTLYHSFDPAQGHGLPHDPIKAIIAPRPIGWISSVGAQGAANLAPYSYFNMFCHRPPILIFGSEGRKDTLANVGQSGGFVFNLATRDLAEQMNATSGAYPPDTDEFEVAGVGKLASETIAAPRVAGAAAAMECRLLDIRQLYDLDRKPVISQLIIGQVTRVHIRADLLVDGLFDLVRAGTIARCGYRGDYVQATQMFEMLRPQPD</sequence>
<name>A0A927FUK8_9HYPH</name>
<dbReference type="AlphaFoldDB" id="A0A927FUK8"/>
<dbReference type="GO" id="GO:0010181">
    <property type="term" value="F:FMN binding"/>
    <property type="evidence" value="ECO:0007669"/>
    <property type="project" value="InterPro"/>
</dbReference>
<dbReference type="GO" id="GO:0016646">
    <property type="term" value="F:oxidoreductase activity, acting on the CH-NH group of donors, NAD or NADP as acceptor"/>
    <property type="evidence" value="ECO:0007669"/>
    <property type="project" value="UniProtKB-ARBA"/>
</dbReference>
<protein>
    <submittedName>
        <fullName evidence="2">Flavin reductase family protein</fullName>
    </submittedName>
</protein>
<evidence type="ECO:0000259" key="1">
    <source>
        <dbReference type="SMART" id="SM00903"/>
    </source>
</evidence>
<keyword evidence="3" id="KW-1185">Reference proteome</keyword>